<sequence>MLSYTILAACKARGSSLRVHFKRCPMMKSGLQTAEAMLMATIKKKKKETPFILKNLRRLHYAERKIKTMKREYVKATNGVLVLNMRFAFLAPLSRMLMKLLLVRMGFPRICILQG</sequence>
<reference evidence="1 2" key="1">
    <citation type="journal article" date="2012" name="Nature">
        <title>Repeated polyploidization of Gossypium genomes and the evolution of spinnable cotton fibres.</title>
        <authorList>
            <person name="Paterson A.H."/>
            <person name="Wendel J.F."/>
            <person name="Gundlach H."/>
            <person name="Guo H."/>
            <person name="Jenkins J."/>
            <person name="Jin D."/>
            <person name="Llewellyn D."/>
            <person name="Showmaker K.C."/>
            <person name="Shu S."/>
            <person name="Udall J."/>
            <person name="Yoo M.J."/>
            <person name="Byers R."/>
            <person name="Chen W."/>
            <person name="Doron-Faigenboim A."/>
            <person name="Duke M.V."/>
            <person name="Gong L."/>
            <person name="Grimwood J."/>
            <person name="Grover C."/>
            <person name="Grupp K."/>
            <person name="Hu G."/>
            <person name="Lee T.H."/>
            <person name="Li J."/>
            <person name="Lin L."/>
            <person name="Liu T."/>
            <person name="Marler B.S."/>
            <person name="Page J.T."/>
            <person name="Roberts A.W."/>
            <person name="Romanel E."/>
            <person name="Sanders W.S."/>
            <person name="Szadkowski E."/>
            <person name="Tan X."/>
            <person name="Tang H."/>
            <person name="Xu C."/>
            <person name="Wang J."/>
            <person name="Wang Z."/>
            <person name="Zhang D."/>
            <person name="Zhang L."/>
            <person name="Ashrafi H."/>
            <person name="Bedon F."/>
            <person name="Bowers J.E."/>
            <person name="Brubaker C.L."/>
            <person name="Chee P.W."/>
            <person name="Das S."/>
            <person name="Gingle A.R."/>
            <person name="Haigler C.H."/>
            <person name="Harker D."/>
            <person name="Hoffmann L.V."/>
            <person name="Hovav R."/>
            <person name="Jones D.C."/>
            <person name="Lemke C."/>
            <person name="Mansoor S."/>
            <person name="ur Rahman M."/>
            <person name="Rainville L.N."/>
            <person name="Rambani A."/>
            <person name="Reddy U.K."/>
            <person name="Rong J.K."/>
            <person name="Saranga Y."/>
            <person name="Scheffler B.E."/>
            <person name="Scheffler J.A."/>
            <person name="Stelly D.M."/>
            <person name="Triplett B.A."/>
            <person name="Van Deynze A."/>
            <person name="Vaslin M.F."/>
            <person name="Waghmare V.N."/>
            <person name="Walford S.A."/>
            <person name="Wright R.J."/>
            <person name="Zaki E.A."/>
            <person name="Zhang T."/>
            <person name="Dennis E.S."/>
            <person name="Mayer K.F."/>
            <person name="Peterson D.G."/>
            <person name="Rokhsar D.S."/>
            <person name="Wang X."/>
            <person name="Schmutz J."/>
        </authorList>
    </citation>
    <scope>NUCLEOTIDE SEQUENCE [LARGE SCALE GENOMIC DNA]</scope>
</reference>
<accession>A0A0D2UZP8</accession>
<gene>
    <name evidence="1" type="ORF">B456_012G012500</name>
</gene>
<evidence type="ECO:0000313" key="2">
    <source>
        <dbReference type="Proteomes" id="UP000032304"/>
    </source>
</evidence>
<name>A0A0D2UZP8_GOSRA</name>
<dbReference type="EMBL" id="CM001751">
    <property type="protein sequence ID" value="KJB74559.1"/>
    <property type="molecule type" value="Genomic_DNA"/>
</dbReference>
<evidence type="ECO:0000313" key="1">
    <source>
        <dbReference type="EMBL" id="KJB74559.1"/>
    </source>
</evidence>
<dbReference type="KEGG" id="gra:105780120"/>
<dbReference type="AlphaFoldDB" id="A0A0D2UZP8"/>
<dbReference type="Proteomes" id="UP000032304">
    <property type="component" value="Chromosome 12"/>
</dbReference>
<dbReference type="OrthoDB" id="995048at2759"/>
<organism evidence="1 2">
    <name type="scientific">Gossypium raimondii</name>
    <name type="common">Peruvian cotton</name>
    <name type="synonym">Gossypium klotzschianum subsp. raimondii</name>
    <dbReference type="NCBI Taxonomy" id="29730"/>
    <lineage>
        <taxon>Eukaryota</taxon>
        <taxon>Viridiplantae</taxon>
        <taxon>Streptophyta</taxon>
        <taxon>Embryophyta</taxon>
        <taxon>Tracheophyta</taxon>
        <taxon>Spermatophyta</taxon>
        <taxon>Magnoliopsida</taxon>
        <taxon>eudicotyledons</taxon>
        <taxon>Gunneridae</taxon>
        <taxon>Pentapetalae</taxon>
        <taxon>rosids</taxon>
        <taxon>malvids</taxon>
        <taxon>Malvales</taxon>
        <taxon>Malvaceae</taxon>
        <taxon>Malvoideae</taxon>
        <taxon>Gossypium</taxon>
    </lineage>
</organism>
<proteinExistence type="predicted"/>
<keyword evidence="2" id="KW-1185">Reference proteome</keyword>
<protein>
    <submittedName>
        <fullName evidence="1">Uncharacterized protein</fullName>
    </submittedName>
</protein>
<dbReference type="Gramene" id="KJB74559">
    <property type="protein sequence ID" value="KJB74559"/>
    <property type="gene ID" value="B456_012G012500"/>
</dbReference>